<proteinExistence type="predicted"/>
<reference evidence="1 2" key="1">
    <citation type="submission" date="2015-07" db="EMBL/GenBank/DDBJ databases">
        <title>The genome of Pseudoloma neurophilia, a relevant intracellular parasite of the zebrafish.</title>
        <authorList>
            <person name="Ndikumana S."/>
            <person name="Pelin A."/>
            <person name="Sanders J."/>
            <person name="Corradi N."/>
        </authorList>
    </citation>
    <scope>NUCLEOTIDE SEQUENCE [LARGE SCALE GENOMIC DNA]</scope>
    <source>
        <strain evidence="1 2">MK1</strain>
    </source>
</reference>
<keyword evidence="2" id="KW-1185">Reference proteome</keyword>
<dbReference type="Proteomes" id="UP000051530">
    <property type="component" value="Unassembled WGS sequence"/>
</dbReference>
<comment type="caution">
    <text evidence="1">The sequence shown here is derived from an EMBL/GenBank/DDBJ whole genome shotgun (WGS) entry which is preliminary data.</text>
</comment>
<sequence>MKDTLKVTEKKPQNVIYSIDTDIKKLKTSIQTESHHYGGYSTIFDEECLEILRNESFDTLSCEKMHHLIEMALSKINQDTAIPIFAFLLELENHQINVTSEQQEPIKASLNQSIRQIKTFLPEKLLHYEFDTLTFRDQQEKNKIPFPEYLSNYLISFLMKCTTQEIKNNVDRYFTKEEPVRTSGIEIIIKNALKASSNSQRFIEDIDRMFNKGRLQKNELSAEEIENLRMKREKVKLCSSNTVFLNILRPDEYNMDLFNLLLKYPERLENFILFLYINSEETYKLFLRNLLDKCNAEEQSKILEHFLEVNIEDLQFFNTENISKMIQKKMNRKILDNKILDLPKEDILELLKYNFSFFIGHFDKFEISSRELLQAAEESTEILEYLFSHADKFGAFIIGSTMRILSGKTAEFTLNFFKKKIYELERAKLKNENGNGDQEASTLETSVCEGILVFLKHNQPSTDLLNVFRSQYLLRNQKYFLSVISILEKSTILSKILQFFTEETYPSFAAVLSPNEILDELCFIEIKHDPEDAQFNRFIQVLDLVLSKMTESGIIQTLMQVEDSTNYLFVLRKTLEKYSDLRSFIITALKRISPRDPEYLDILEDLNNACVDVLLTKNAAFIEFCFNESQKIKFICEDPQNRNVPGFERIEDVLRNMSK</sequence>
<gene>
    <name evidence="1" type="ORF">M153_2540008474</name>
</gene>
<dbReference type="VEuPathDB" id="MicrosporidiaDB:M153_2540008474"/>
<organism evidence="1 2">
    <name type="scientific">Pseudoloma neurophilia</name>
    <dbReference type="NCBI Taxonomy" id="146866"/>
    <lineage>
        <taxon>Eukaryota</taxon>
        <taxon>Fungi</taxon>
        <taxon>Fungi incertae sedis</taxon>
        <taxon>Microsporidia</taxon>
        <taxon>Pseudoloma</taxon>
    </lineage>
</organism>
<evidence type="ECO:0000313" key="2">
    <source>
        <dbReference type="Proteomes" id="UP000051530"/>
    </source>
</evidence>
<name>A0A0R0M5V9_9MICR</name>
<protein>
    <submittedName>
        <fullName evidence="1">Uncharacterized protein</fullName>
    </submittedName>
</protein>
<dbReference type="EMBL" id="LGUB01000072">
    <property type="protein sequence ID" value="KRH94455.1"/>
    <property type="molecule type" value="Genomic_DNA"/>
</dbReference>
<dbReference type="AlphaFoldDB" id="A0A0R0M5V9"/>
<dbReference type="OrthoDB" id="10364067at2759"/>
<evidence type="ECO:0000313" key="1">
    <source>
        <dbReference type="EMBL" id="KRH94455.1"/>
    </source>
</evidence>
<accession>A0A0R0M5V9</accession>